<organism evidence="1">
    <name type="scientific">metagenome</name>
    <dbReference type="NCBI Taxonomy" id="256318"/>
    <lineage>
        <taxon>unclassified sequences</taxon>
        <taxon>metagenomes</taxon>
    </lineage>
</organism>
<protein>
    <submittedName>
        <fullName evidence="1">Bacteriophage-like protein</fullName>
    </submittedName>
</protein>
<dbReference type="EMBL" id="UIDG01000257">
    <property type="protein sequence ID" value="SUS06802.1"/>
    <property type="molecule type" value="Genomic_DNA"/>
</dbReference>
<sequence length="149" mass="16378">MTESRLSADGRTLTVSVPMTFTKRGGRKLVISPDGAPSWVPPRRRIDNAMVKALARAFRWRKLMETGAYGTVEDIAAAEKINASYVSRVLRLTLLAPDIVEAILDGRQPAEMTLAALMQPFPVAWGEQQRVQYASKTKPSTGGLPHQTD</sequence>
<reference evidence="1" key="1">
    <citation type="submission" date="2018-07" db="EMBL/GenBank/DDBJ databases">
        <authorList>
            <person name="Quirk P.G."/>
            <person name="Krulwich T.A."/>
        </authorList>
    </citation>
    <scope>NUCLEOTIDE SEQUENCE</scope>
</reference>
<name>A0A380TEA0_9ZZZZ</name>
<dbReference type="SUPFAM" id="SSF109709">
    <property type="entry name" value="KorB DNA-binding domain-like"/>
    <property type="match status" value="1"/>
</dbReference>
<dbReference type="Gene3D" id="1.10.10.2830">
    <property type="match status" value="1"/>
</dbReference>
<gene>
    <name evidence="1" type="ORF">DF3PB_330011</name>
</gene>
<proteinExistence type="predicted"/>
<evidence type="ECO:0000313" key="1">
    <source>
        <dbReference type="EMBL" id="SUS06802.1"/>
    </source>
</evidence>
<accession>A0A380TEA0</accession>
<dbReference type="AlphaFoldDB" id="A0A380TEA0"/>